<accession>A0AA38TS11</accession>
<reference evidence="2" key="1">
    <citation type="submission" date="2023-03" db="EMBL/GenBank/DDBJ databases">
        <title>Chromosome-scale reference genome and RAD-based genetic map of yellow starthistle (Centaurea solstitialis) reveal putative structural variation and QTLs associated with invader traits.</title>
        <authorList>
            <person name="Reatini B."/>
            <person name="Cang F.A."/>
            <person name="Jiang Q."/>
            <person name="Mckibben M.T.W."/>
            <person name="Barker M.S."/>
            <person name="Rieseberg L.H."/>
            <person name="Dlugosch K.M."/>
        </authorList>
    </citation>
    <scope>NUCLEOTIDE SEQUENCE</scope>
    <source>
        <strain evidence="2">CAN-66</strain>
        <tissue evidence="2">Leaf</tissue>
    </source>
</reference>
<evidence type="ECO:0000313" key="3">
    <source>
        <dbReference type="Proteomes" id="UP001172457"/>
    </source>
</evidence>
<evidence type="ECO:0000259" key="1">
    <source>
        <dbReference type="PROSITE" id="PS50878"/>
    </source>
</evidence>
<dbReference type="InterPro" id="IPR000477">
    <property type="entry name" value="RT_dom"/>
</dbReference>
<dbReference type="Proteomes" id="UP001172457">
    <property type="component" value="Chromosome 3"/>
</dbReference>
<organism evidence="2 3">
    <name type="scientific">Centaurea solstitialis</name>
    <name type="common">yellow star-thistle</name>
    <dbReference type="NCBI Taxonomy" id="347529"/>
    <lineage>
        <taxon>Eukaryota</taxon>
        <taxon>Viridiplantae</taxon>
        <taxon>Streptophyta</taxon>
        <taxon>Embryophyta</taxon>
        <taxon>Tracheophyta</taxon>
        <taxon>Spermatophyta</taxon>
        <taxon>Magnoliopsida</taxon>
        <taxon>eudicotyledons</taxon>
        <taxon>Gunneridae</taxon>
        <taxon>Pentapetalae</taxon>
        <taxon>asterids</taxon>
        <taxon>campanulids</taxon>
        <taxon>Asterales</taxon>
        <taxon>Asteraceae</taxon>
        <taxon>Carduoideae</taxon>
        <taxon>Cardueae</taxon>
        <taxon>Centaureinae</taxon>
        <taxon>Centaurea</taxon>
    </lineage>
</organism>
<dbReference type="Pfam" id="PF00078">
    <property type="entry name" value="RVT_1"/>
    <property type="match status" value="1"/>
</dbReference>
<dbReference type="Pfam" id="PF13966">
    <property type="entry name" value="zf-RVT"/>
    <property type="match status" value="1"/>
</dbReference>
<proteinExistence type="predicted"/>
<sequence length="588" mass="66933">MIAFLKGRSILYGVLVANEMVLYLKSAKRKGMIFKVDFEKAYDSVNWNFLLEVLENMGFGIKWRKWIATCLKTSRISILVNGSPTDEFPMQGGPLAPFLFLVVAEGLHIKVEEAIEKGIFKGLKVENGDVSLSIFQYADDVVTFGKWGAENIVNLVKLFRCFYEVSGLKVNLNKCNIFGIGVPEEKVRVGCGSGSLQFVYLGLPVGVSMKRISHWENVVTKLKNKFSNWKAKWLSFGGRLSWVKSVLSSLPLYYFSLFLTPVSVIKISFGGRCLGGSKEPKRGRAWVKWEKVLDAFEWGGLNIGGLGEMNWSLIGKDALWREVIQSIYGESSGLEWGVGHEKWRSSMWRSVINLGRAIDGVGCNFSGSFGKVVGNGCNTKYWEDRWAGGVVLKERFRRLYNLETCKEVLVADRGSFVGDVWGWTWSWRRPPLEREESELLEMSRLIENFKPVPHREDKVDWMLDPVGGYSVKVFRTVLSEKRSERRVEDRRGDPTKWVKEIPSKINVFYWRANLERVPCRVLFDKYGIYLDSTLCPRCNSEVESVPHALFSCKKVKNLWSLVGEMVESRCLIHRLSRGGYGISGSKRS</sequence>
<keyword evidence="3" id="KW-1185">Reference proteome</keyword>
<dbReference type="PROSITE" id="PS50878">
    <property type="entry name" value="RT_POL"/>
    <property type="match status" value="1"/>
</dbReference>
<dbReference type="EMBL" id="JARYMX010000003">
    <property type="protein sequence ID" value="KAJ9556572.1"/>
    <property type="molecule type" value="Genomic_DNA"/>
</dbReference>
<dbReference type="InterPro" id="IPR043502">
    <property type="entry name" value="DNA/RNA_pol_sf"/>
</dbReference>
<dbReference type="CDD" id="cd01650">
    <property type="entry name" value="RT_nLTR_like"/>
    <property type="match status" value="1"/>
</dbReference>
<protein>
    <recommendedName>
        <fullName evidence="1">Reverse transcriptase domain-containing protein</fullName>
    </recommendedName>
</protein>
<comment type="caution">
    <text evidence="2">The sequence shown here is derived from an EMBL/GenBank/DDBJ whole genome shotgun (WGS) entry which is preliminary data.</text>
</comment>
<dbReference type="AlphaFoldDB" id="A0AA38TS11"/>
<dbReference type="PANTHER" id="PTHR33116">
    <property type="entry name" value="REVERSE TRANSCRIPTASE ZINC-BINDING DOMAIN-CONTAINING PROTEIN-RELATED-RELATED"/>
    <property type="match status" value="1"/>
</dbReference>
<name>A0AA38TS11_9ASTR</name>
<dbReference type="SUPFAM" id="SSF56672">
    <property type="entry name" value="DNA/RNA polymerases"/>
    <property type="match status" value="1"/>
</dbReference>
<dbReference type="InterPro" id="IPR026960">
    <property type="entry name" value="RVT-Znf"/>
</dbReference>
<feature type="domain" description="Reverse transcriptase" evidence="1">
    <location>
        <begin position="1"/>
        <end position="205"/>
    </location>
</feature>
<gene>
    <name evidence="2" type="ORF">OSB04_011186</name>
</gene>
<dbReference type="PANTHER" id="PTHR33116:SF77">
    <property type="entry name" value="RNA-DIRECTED DNA POLYMERASE"/>
    <property type="match status" value="1"/>
</dbReference>
<evidence type="ECO:0000313" key="2">
    <source>
        <dbReference type="EMBL" id="KAJ9556572.1"/>
    </source>
</evidence>